<dbReference type="Proteomes" id="UP000659654">
    <property type="component" value="Unassembled WGS sequence"/>
</dbReference>
<protein>
    <submittedName>
        <fullName evidence="1">(pine wood nematode) hypothetical protein</fullName>
    </submittedName>
</protein>
<dbReference type="EMBL" id="CAJFDI010000004">
    <property type="protein sequence ID" value="CAD5225376.1"/>
    <property type="molecule type" value="Genomic_DNA"/>
</dbReference>
<reference evidence="5" key="1">
    <citation type="submission" date="2016-11" db="UniProtKB">
        <authorList>
            <consortium name="WormBaseParasite"/>
        </authorList>
    </citation>
    <scope>IDENTIFICATION</scope>
</reference>
<evidence type="ECO:0000313" key="3">
    <source>
        <dbReference type="Proteomes" id="UP000095284"/>
    </source>
</evidence>
<dbReference type="WBParaSite" id="BXY_1041900.1">
    <property type="protein sequence ID" value="BXY_1041900.1"/>
    <property type="gene ID" value="BXY_1041900"/>
</dbReference>
<dbReference type="Proteomes" id="UP000095284">
    <property type="component" value="Unplaced"/>
</dbReference>
<name>A0A1I7SBM0_BURXY</name>
<evidence type="ECO:0000313" key="2">
    <source>
        <dbReference type="EMBL" id="CAG9114467.1"/>
    </source>
</evidence>
<dbReference type="EMBL" id="CAJFCV020000004">
    <property type="protein sequence ID" value="CAG9114467.1"/>
    <property type="molecule type" value="Genomic_DNA"/>
</dbReference>
<proteinExistence type="predicted"/>
<accession>A0A1I7SBM0</accession>
<reference evidence="2" key="2">
    <citation type="submission" date="2020-08" db="EMBL/GenBank/DDBJ databases">
        <authorList>
            <person name="Kikuchi T."/>
        </authorList>
    </citation>
    <scope>NUCLEOTIDE SEQUENCE</scope>
    <source>
        <strain evidence="1">Ka4C1</strain>
    </source>
</reference>
<evidence type="ECO:0000313" key="1">
    <source>
        <dbReference type="EMBL" id="CAD5225376.1"/>
    </source>
</evidence>
<evidence type="ECO:0000313" key="4">
    <source>
        <dbReference type="Proteomes" id="UP000659654"/>
    </source>
</evidence>
<keyword evidence="4" id="KW-1185">Reference proteome</keyword>
<sequence length="92" mass="9922">MGPEGTSRKKSVKIFLLGAKSPSHSGGFFLLRGLTSPAAKALASAAFGGEQAARIRWKGDERRSQFLHNSVRFLLENARICTERGEGYGRAG</sequence>
<dbReference type="Proteomes" id="UP000582659">
    <property type="component" value="Unassembled WGS sequence"/>
</dbReference>
<gene>
    <name evidence="1" type="ORF">BXYJ_LOCUS8513</name>
</gene>
<evidence type="ECO:0000313" key="5">
    <source>
        <dbReference type="WBParaSite" id="BXY_1041900.1"/>
    </source>
</evidence>
<organism evidence="3 5">
    <name type="scientific">Bursaphelenchus xylophilus</name>
    <name type="common">Pinewood nematode worm</name>
    <name type="synonym">Aphelenchoides xylophilus</name>
    <dbReference type="NCBI Taxonomy" id="6326"/>
    <lineage>
        <taxon>Eukaryota</taxon>
        <taxon>Metazoa</taxon>
        <taxon>Ecdysozoa</taxon>
        <taxon>Nematoda</taxon>
        <taxon>Chromadorea</taxon>
        <taxon>Rhabditida</taxon>
        <taxon>Tylenchina</taxon>
        <taxon>Tylenchomorpha</taxon>
        <taxon>Aphelenchoidea</taxon>
        <taxon>Aphelenchoididae</taxon>
        <taxon>Bursaphelenchus</taxon>
    </lineage>
</organism>
<dbReference type="AlphaFoldDB" id="A0A1I7SBM0"/>